<gene>
    <name evidence="1" type="ORF">SH580_05960</name>
</gene>
<evidence type="ECO:0000313" key="1">
    <source>
        <dbReference type="EMBL" id="WPJ97251.1"/>
    </source>
</evidence>
<name>A0ABZ0RQ50_9BACT</name>
<evidence type="ECO:0008006" key="3">
    <source>
        <dbReference type="Google" id="ProtNLM"/>
    </source>
</evidence>
<dbReference type="Proteomes" id="UP001324993">
    <property type="component" value="Chromosome"/>
</dbReference>
<reference evidence="1 2" key="1">
    <citation type="submission" date="2023-11" db="EMBL/GenBank/DDBJ databases">
        <title>Coraliomargarita sp. nov., isolated from marine algae.</title>
        <authorList>
            <person name="Lee J.K."/>
            <person name="Baek J.H."/>
            <person name="Kim J.M."/>
            <person name="Choi D.G."/>
            <person name="Jeon C.O."/>
        </authorList>
    </citation>
    <scope>NUCLEOTIDE SEQUENCE [LARGE SCALE GENOMIC DNA]</scope>
    <source>
        <strain evidence="1 2">J2-16</strain>
    </source>
</reference>
<accession>A0ABZ0RQ50</accession>
<organism evidence="1 2">
    <name type="scientific">Coraliomargarita algicola</name>
    <dbReference type="NCBI Taxonomy" id="3092156"/>
    <lineage>
        <taxon>Bacteria</taxon>
        <taxon>Pseudomonadati</taxon>
        <taxon>Verrucomicrobiota</taxon>
        <taxon>Opitutia</taxon>
        <taxon>Puniceicoccales</taxon>
        <taxon>Coraliomargaritaceae</taxon>
        <taxon>Coraliomargarita</taxon>
    </lineage>
</organism>
<keyword evidence="2" id="KW-1185">Reference proteome</keyword>
<proteinExistence type="predicted"/>
<dbReference type="RefSeq" id="WP_319834096.1">
    <property type="nucleotide sequence ID" value="NZ_CP138858.1"/>
</dbReference>
<protein>
    <recommendedName>
        <fullName evidence="3">Beta-galactosidase trimerisation domain-containing protein</fullName>
    </recommendedName>
</protein>
<sequence>MKPFHIILRYGLDPFNGLEENYRRLLDFVEESGIGEVMFLIAPEERSQGHVTLDEIKPWIEAIQRIKPLLAKKGVGVSLNPWTTTYHAGRGRHLHSGQSFRLMIGETGANNGLSPCPLCENWQAYLIEIFCHLTREIEPVAMWIEDDWRLHNHGEEMGFGGCFCEVCLERFAQKTGEAADRETVLARILAGGTPHPWRTHWLEHAKESLLEPAEKLAAALKQEAPAMRIGLMSSIPDVHCVEGRDWNRLMDLWSQGDKYLIRPHMPPYTEEPPIQTPPTYSRHTLANLDGDCDIFPELENSPRCGPYSVSHAYSIWEIQNAILYGAQGITINHFDNMGMNTYYDRDFGKALGAKREVFDALMDLELDDRKARGVKILFSPDVARHTQTANTASLDAAQINANEGSLKELQANSVAWSKVFYTLGIAHGFTRSLEGDDILAVSDQTLRCYSDSEIETLLSRKLLLDLPSAEILVQRGFGALIGVQDIARIPLEQSPYSIEEVDATFFGELEGGVKARMCAQRCTHAIGVLHYAPGVETLSTIKNAQLDTLFPGSGLFTNTLGGTIYTTCYPLDSAQFYMAYFNRVRQEYWTKLLFKMGGAEQTIACEHPLQVHAHNLQDGISIAATNVIYDTVKRLVIKLPSSDIAAKTFQVLKKANWETIRPKVSHSEDVATLQFDLEIPTLQTAFITIRR</sequence>
<evidence type="ECO:0000313" key="2">
    <source>
        <dbReference type="Proteomes" id="UP001324993"/>
    </source>
</evidence>
<dbReference type="EMBL" id="CP138858">
    <property type="protein sequence ID" value="WPJ97251.1"/>
    <property type="molecule type" value="Genomic_DNA"/>
</dbReference>